<dbReference type="Pfam" id="PF04235">
    <property type="entry name" value="DUF418"/>
    <property type="match status" value="1"/>
</dbReference>
<evidence type="ECO:0000259" key="3">
    <source>
        <dbReference type="Pfam" id="PF07786"/>
    </source>
</evidence>
<dbReference type="Proteomes" id="UP001596138">
    <property type="component" value="Unassembled WGS sequence"/>
</dbReference>
<dbReference type="EMBL" id="JBHSTI010000008">
    <property type="protein sequence ID" value="MFC6237995.1"/>
    <property type="molecule type" value="Genomic_DNA"/>
</dbReference>
<feature type="transmembrane region" description="Helical" evidence="1">
    <location>
        <begin position="184"/>
        <end position="209"/>
    </location>
</feature>
<name>A0ABW1T152_9ACTN</name>
<keyword evidence="1" id="KW-0812">Transmembrane</keyword>
<proteinExistence type="predicted"/>
<gene>
    <name evidence="4" type="ORF">ACFQGU_08900</name>
</gene>
<keyword evidence="1" id="KW-0472">Membrane</keyword>
<dbReference type="InterPro" id="IPR052529">
    <property type="entry name" value="Bact_Transport_Assoc"/>
</dbReference>
<feature type="transmembrane region" description="Helical" evidence="1">
    <location>
        <begin position="116"/>
        <end position="135"/>
    </location>
</feature>
<feature type="domain" description="Heparan-alpha-glucosaminide N-acetyltransferase catalytic" evidence="3">
    <location>
        <begin position="21"/>
        <end position="216"/>
    </location>
</feature>
<feature type="transmembrane region" description="Helical" evidence="1">
    <location>
        <begin position="221"/>
        <end position="242"/>
    </location>
</feature>
<dbReference type="PANTHER" id="PTHR30590:SF3">
    <property type="entry name" value="HYPOTHETICAL MEMBRANE SPANNING PROTEIN"/>
    <property type="match status" value="1"/>
</dbReference>
<sequence>MAGTEALEKPAPRGIRGKAGRIVGIDVARGIALITMAATHMLPVHGPDGHLTLSGFLFGGRASALFALLAGVSLAIVTGGATPKAGRDMTRARAIIAVRALVIGLIGLMLAMTDTIVAVILAYYAVYFLIALPFLRLRASTLMSLAVLWGVVSPQISFWLRGMLPDPPRGQVDLIMIFTDPASALNALLFTGYYPAFTWLTFILAGLAVGRMDLRAKGTAIALAVGGLVVAAAAWLTSGLLLELFGVTTPWSTENGPVVFSGWEINNIGWYGTTPAGDSVWLLVAGPHAGTTFDLIGVTGSALAVLGVCLLAMRTDLLRKIAYPVAAAGAMTLTLYTIHVLVLSFDVGDLGSKTYYLTHVIIGLSIAPIWLSFFAKGPLEWVVHEIATGIGTAAVPREPKRPVGG</sequence>
<organism evidence="4 5">
    <name type="scientific">Longivirga aurantiaca</name>
    <dbReference type="NCBI Taxonomy" id="1837743"/>
    <lineage>
        <taxon>Bacteria</taxon>
        <taxon>Bacillati</taxon>
        <taxon>Actinomycetota</taxon>
        <taxon>Actinomycetes</taxon>
        <taxon>Sporichthyales</taxon>
        <taxon>Sporichthyaceae</taxon>
        <taxon>Longivirga</taxon>
    </lineage>
</organism>
<comment type="caution">
    <text evidence="4">The sequence shown here is derived from an EMBL/GenBank/DDBJ whole genome shotgun (WGS) entry which is preliminary data.</text>
</comment>
<evidence type="ECO:0000256" key="1">
    <source>
        <dbReference type="SAM" id="Phobius"/>
    </source>
</evidence>
<accession>A0ABW1T152</accession>
<feature type="transmembrane region" description="Helical" evidence="1">
    <location>
        <begin position="22"/>
        <end position="42"/>
    </location>
</feature>
<reference evidence="5" key="1">
    <citation type="journal article" date="2019" name="Int. J. Syst. Evol. Microbiol.">
        <title>The Global Catalogue of Microorganisms (GCM) 10K type strain sequencing project: providing services to taxonomists for standard genome sequencing and annotation.</title>
        <authorList>
            <consortium name="The Broad Institute Genomics Platform"/>
            <consortium name="The Broad Institute Genome Sequencing Center for Infectious Disease"/>
            <person name="Wu L."/>
            <person name="Ma J."/>
        </authorList>
    </citation>
    <scope>NUCLEOTIDE SEQUENCE [LARGE SCALE GENOMIC DNA]</scope>
    <source>
        <strain evidence="5">CGMCC 4.7317</strain>
    </source>
</reference>
<feature type="transmembrane region" description="Helical" evidence="1">
    <location>
        <begin position="94"/>
        <end position="110"/>
    </location>
</feature>
<evidence type="ECO:0000313" key="4">
    <source>
        <dbReference type="EMBL" id="MFC6237995.1"/>
    </source>
</evidence>
<protein>
    <submittedName>
        <fullName evidence="4">Heparan-alpha-glucosaminide N-acetyltransferase domain-containing protein</fullName>
    </submittedName>
</protein>
<dbReference type="PANTHER" id="PTHR30590">
    <property type="entry name" value="INNER MEMBRANE PROTEIN"/>
    <property type="match status" value="1"/>
</dbReference>
<keyword evidence="5" id="KW-1185">Reference proteome</keyword>
<feature type="transmembrane region" description="Helical" evidence="1">
    <location>
        <begin position="325"/>
        <end position="343"/>
    </location>
</feature>
<feature type="transmembrane region" description="Helical" evidence="1">
    <location>
        <begin position="355"/>
        <end position="375"/>
    </location>
</feature>
<feature type="transmembrane region" description="Helical" evidence="1">
    <location>
        <begin position="295"/>
        <end position="313"/>
    </location>
</feature>
<dbReference type="InterPro" id="IPR007349">
    <property type="entry name" value="DUF418"/>
</dbReference>
<dbReference type="InterPro" id="IPR012429">
    <property type="entry name" value="HGSNAT_cat"/>
</dbReference>
<keyword evidence="1" id="KW-1133">Transmembrane helix</keyword>
<evidence type="ECO:0000313" key="5">
    <source>
        <dbReference type="Proteomes" id="UP001596138"/>
    </source>
</evidence>
<dbReference type="Pfam" id="PF07786">
    <property type="entry name" value="HGSNAT_cat"/>
    <property type="match status" value="1"/>
</dbReference>
<evidence type="ECO:0000259" key="2">
    <source>
        <dbReference type="Pfam" id="PF04235"/>
    </source>
</evidence>
<dbReference type="RefSeq" id="WP_386765803.1">
    <property type="nucleotide sequence ID" value="NZ_JBHSTI010000008.1"/>
</dbReference>
<feature type="transmembrane region" description="Helical" evidence="1">
    <location>
        <begin position="142"/>
        <end position="164"/>
    </location>
</feature>
<feature type="transmembrane region" description="Helical" evidence="1">
    <location>
        <begin position="62"/>
        <end position="82"/>
    </location>
</feature>
<feature type="domain" description="DUF418" evidence="2">
    <location>
        <begin position="286"/>
        <end position="387"/>
    </location>
</feature>